<dbReference type="AlphaFoldDB" id="C6XES1"/>
<organism evidence="2 3">
    <name type="scientific">Methylovorus glucosotrophus (strain SIP3-4)</name>
    <dbReference type="NCBI Taxonomy" id="582744"/>
    <lineage>
        <taxon>Bacteria</taxon>
        <taxon>Pseudomonadati</taxon>
        <taxon>Pseudomonadota</taxon>
        <taxon>Betaproteobacteria</taxon>
        <taxon>Nitrosomonadales</taxon>
        <taxon>Methylophilaceae</taxon>
        <taxon>Methylovorus</taxon>
    </lineage>
</organism>
<evidence type="ECO:0000313" key="2">
    <source>
        <dbReference type="EMBL" id="ACT52128.1"/>
    </source>
</evidence>
<keyword evidence="2" id="KW-0614">Plasmid</keyword>
<keyword evidence="3" id="KW-1185">Reference proteome</keyword>
<protein>
    <submittedName>
        <fullName evidence="2">P-type conjugative transfer protein TrbJ</fullName>
    </submittedName>
</protein>
<dbReference type="HOGENOM" id="CLU_1114798_0_0_4"/>
<gene>
    <name evidence="2" type="ordered locus">Msip34_2904</name>
</gene>
<dbReference type="EMBL" id="CP001675">
    <property type="protein sequence ID" value="ACT52128.1"/>
    <property type="molecule type" value="Genomic_DNA"/>
</dbReference>
<reference evidence="3" key="1">
    <citation type="submission" date="2009-07" db="EMBL/GenBank/DDBJ databases">
        <title>Complete sequence of plasmid 1 of Methylovorus sp. SIP3-4.</title>
        <authorList>
            <consortium name="US DOE Joint Genome Institute"/>
            <person name="Lucas S."/>
            <person name="Copeland A."/>
            <person name="Lapidus A."/>
            <person name="Glavina del Rio T."/>
            <person name="Tice H."/>
            <person name="Bruce D."/>
            <person name="Goodwin L."/>
            <person name="Pitluck S."/>
            <person name="Clum A."/>
            <person name="Larimer F."/>
            <person name="Land M."/>
            <person name="Hauser L."/>
            <person name="Kyrpides N."/>
            <person name="Mikhailova N."/>
            <person name="Kayluzhnaya M."/>
            <person name="Chistoserdova L."/>
        </authorList>
    </citation>
    <scope>NUCLEOTIDE SEQUENCE [LARGE SCALE GENOMIC DNA]</scope>
    <source>
        <strain evidence="3">SIP3-4</strain>
        <plasmid evidence="3">pMsip01</plasmid>
    </source>
</reference>
<proteinExistence type="predicted"/>
<feature type="signal peptide" evidence="1">
    <location>
        <begin position="1"/>
        <end position="27"/>
    </location>
</feature>
<evidence type="ECO:0000313" key="3">
    <source>
        <dbReference type="Proteomes" id="UP000002743"/>
    </source>
</evidence>
<dbReference type="RefSeq" id="WP_012777726.1">
    <property type="nucleotide sequence ID" value="NC_012970.1"/>
</dbReference>
<sequence length="249" mass="27680">MFNIGRKFCVVTTMAFVLNLNLNFAHADTVYCVNCSNEAMEMVRQAQNFAQYTQQTSNLIAQLEVARQQAARLTSSTPFSQSSALLANIMSLVNKGQALGYDLSNISQKFETNYPGFGKQQGSFYENYKRWSETASDSIRGALMSSGYQMGNFANETATAETLRQMNMSATGQMQAIQIGNAVSSEMLDEMRKLRQLNTAQMQAQNAYLLGEQEKTGSELSGLKSFLDQQNTVLPSDDQIRKKLKGTKQ</sequence>
<reference evidence="2 3" key="2">
    <citation type="journal article" date="2011" name="J. Bacteriol.">
        <title>Genomes of three methylotrophs from a single niche uncover genetic and metabolic divergence of Methylophilaceae.</title>
        <authorList>
            <person name="Lapidus A."/>
            <person name="Clum A."/>
            <person name="Labutti K."/>
            <person name="Kaluzhnaya M.G."/>
            <person name="Lim S."/>
            <person name="Beck D.A."/>
            <person name="Glavina Del Rio T."/>
            <person name="Nolan M."/>
            <person name="Mavromatis K."/>
            <person name="Huntemann M."/>
            <person name="Lucas S."/>
            <person name="Lidstrom M.E."/>
            <person name="Ivanova N."/>
            <person name="Chistoserdova L."/>
        </authorList>
    </citation>
    <scope>NUCLEOTIDE SEQUENCE [LARGE SCALE GENOMIC DNA]</scope>
    <source>
        <strain evidence="2 3">SIP3-4</strain>
        <plasmid evidence="2 3">pMsip01</plasmid>
    </source>
</reference>
<dbReference type="NCBIfam" id="TIGR02780">
    <property type="entry name" value="TrbJ_Ti"/>
    <property type="match status" value="1"/>
</dbReference>
<dbReference type="Proteomes" id="UP000002743">
    <property type="component" value="Plasmid pMsip01"/>
</dbReference>
<name>C6XES1_METGS</name>
<dbReference type="KEGG" id="mei:Msip34_2904"/>
<dbReference type="OrthoDB" id="7469703at2"/>
<keyword evidence="1" id="KW-0732">Signal</keyword>
<geneLocation type="plasmid" evidence="2 3">
    <name>pMsip01</name>
</geneLocation>
<accession>C6XES1</accession>
<dbReference type="InterPro" id="IPR014147">
    <property type="entry name" value="T4SS_TrbJ"/>
</dbReference>
<dbReference type="SUPFAM" id="SSF101082">
    <property type="entry name" value="Typo IV secretion system protein TraC"/>
    <property type="match status" value="1"/>
</dbReference>
<feature type="chain" id="PRO_5002972702" evidence="1">
    <location>
        <begin position="28"/>
        <end position="249"/>
    </location>
</feature>
<evidence type="ECO:0000256" key="1">
    <source>
        <dbReference type="SAM" id="SignalP"/>
    </source>
</evidence>